<dbReference type="SUPFAM" id="SSF64518">
    <property type="entry name" value="Phase 1 flagellin"/>
    <property type="match status" value="1"/>
</dbReference>
<evidence type="ECO:0000259" key="1">
    <source>
        <dbReference type="Pfam" id="PF00669"/>
    </source>
</evidence>
<dbReference type="EMBL" id="FODY01000004">
    <property type="protein sequence ID" value="SEO71227.1"/>
    <property type="molecule type" value="Genomic_DNA"/>
</dbReference>
<dbReference type="InterPro" id="IPR001029">
    <property type="entry name" value="Flagellin_N"/>
</dbReference>
<evidence type="ECO:0000313" key="2">
    <source>
        <dbReference type="EMBL" id="SEO71227.1"/>
    </source>
</evidence>
<keyword evidence="2" id="KW-0966">Cell projection</keyword>
<dbReference type="InterPro" id="IPR001492">
    <property type="entry name" value="Flagellin"/>
</dbReference>
<protein>
    <submittedName>
        <fullName evidence="2">Flagellar hook-associated protein 3</fullName>
    </submittedName>
</protein>
<dbReference type="Proteomes" id="UP000198847">
    <property type="component" value="Unassembled WGS sequence"/>
</dbReference>
<dbReference type="Pfam" id="PF00669">
    <property type="entry name" value="Flagellin_N"/>
    <property type="match status" value="1"/>
</dbReference>
<dbReference type="RefSeq" id="WP_091744461.1">
    <property type="nucleotide sequence ID" value="NZ_FODY01000004.1"/>
</dbReference>
<keyword evidence="2" id="KW-0969">Cilium</keyword>
<proteinExistence type="predicted"/>
<sequence length="522" mass="55143">MRIATNMMSYNFLNSLNTSLEQQNKLQEQLTDGRAIHRPSDDPVKASRDLRYQTNLGINTQYTQNLQDAQSWMNTTDGAMSDLSSVMIKINELVVSADDTKPQDALNTIGHQIDELINQVVQIGNTQLGDRYVFGGENDTTQPFVRTTIQDPQSGLTKEVVIYNGDDTKLSMPIKNGAADPTQDSVNLTGVDAFGPAETTFGRSTLSVLNHLLDIKNELTKTSTISQSNSNGGIGKVGGTYTGVGYQSYDVRIDSVTGGVVDGASVSMDGGNTWTSVPAANLAVGSATGPTVIDLGQGVTFSIAASSDNTAHTVGSTGDVYSFRVPQATTSVQQSNSAGGAATVTGTYTKTEATNYSVRVTGLDATGQITGAEFTTDQGTTWTAVPSLTAGNPAVVGLTNGIQLNITADTDNAVGNTYSFQVPQNTQSDVKWLSGVATNYVLDDHNMQLKAQTGLGTRMSMYEMAASMMANQSSVIQTDIASNGSIDIAKAITDFNTSQTLYRAALAVGGRIMPPSLVDFLS</sequence>
<accession>A0A1H8RY46</accession>
<dbReference type="STRING" id="112903.SAMN04490178_104121"/>
<keyword evidence="2" id="KW-0282">Flagellum</keyword>
<dbReference type="NCBIfam" id="TIGR02550">
    <property type="entry name" value="flagell_flgL"/>
    <property type="match status" value="1"/>
</dbReference>
<dbReference type="GO" id="GO:0009424">
    <property type="term" value="C:bacterial-type flagellum hook"/>
    <property type="evidence" value="ECO:0007669"/>
    <property type="project" value="InterPro"/>
</dbReference>
<dbReference type="InterPro" id="IPR013384">
    <property type="entry name" value="Flagell_FlgL"/>
</dbReference>
<keyword evidence="3" id="KW-1185">Reference proteome</keyword>
<dbReference type="GO" id="GO:0005198">
    <property type="term" value="F:structural molecule activity"/>
    <property type="evidence" value="ECO:0007669"/>
    <property type="project" value="InterPro"/>
</dbReference>
<reference evidence="2 3" key="1">
    <citation type="submission" date="2016-10" db="EMBL/GenBank/DDBJ databases">
        <authorList>
            <person name="de Groot N.N."/>
        </authorList>
    </citation>
    <scope>NUCLEOTIDE SEQUENCE [LARGE SCALE GENOMIC DNA]</scope>
    <source>
        <strain evidence="2 3">DSM 13305</strain>
    </source>
</reference>
<dbReference type="PANTHER" id="PTHR42792:SF1">
    <property type="entry name" value="FLAGELLAR HOOK-ASSOCIATED PROTEIN 3"/>
    <property type="match status" value="1"/>
</dbReference>
<dbReference type="OrthoDB" id="9758307at2"/>
<dbReference type="GO" id="GO:0071973">
    <property type="term" value="P:bacterial-type flagellum-dependent cell motility"/>
    <property type="evidence" value="ECO:0007669"/>
    <property type="project" value="InterPro"/>
</dbReference>
<feature type="domain" description="Flagellin N-terminal" evidence="1">
    <location>
        <begin position="3"/>
        <end position="136"/>
    </location>
</feature>
<dbReference type="AlphaFoldDB" id="A0A1H8RY46"/>
<dbReference type="Gene3D" id="1.20.1330.10">
    <property type="entry name" value="f41 fragment of flagellin, N-terminal domain"/>
    <property type="match status" value="1"/>
</dbReference>
<dbReference type="PANTHER" id="PTHR42792">
    <property type="entry name" value="FLAGELLIN"/>
    <property type="match status" value="1"/>
</dbReference>
<evidence type="ECO:0000313" key="3">
    <source>
        <dbReference type="Proteomes" id="UP000198847"/>
    </source>
</evidence>
<organism evidence="2 3">
    <name type="scientific">Propionispora vibrioides</name>
    <dbReference type="NCBI Taxonomy" id="112903"/>
    <lineage>
        <taxon>Bacteria</taxon>
        <taxon>Bacillati</taxon>
        <taxon>Bacillota</taxon>
        <taxon>Negativicutes</taxon>
        <taxon>Selenomonadales</taxon>
        <taxon>Sporomusaceae</taxon>
        <taxon>Propionispora</taxon>
    </lineage>
</organism>
<gene>
    <name evidence="2" type="ORF">SAMN04490178_104121</name>
</gene>
<name>A0A1H8RY46_9FIRM</name>